<comment type="similarity">
    <text evidence="3">Belongs to the serpin family.</text>
</comment>
<accession>A0AAD7ZED1</accession>
<dbReference type="SUPFAM" id="SSF56574">
    <property type="entry name" value="Serpins"/>
    <property type="match status" value="1"/>
</dbReference>
<keyword evidence="6" id="KW-1185">Reference proteome</keyword>
<reference evidence="5" key="2">
    <citation type="submission" date="2023-05" db="EMBL/GenBank/DDBJ databases">
        <authorList>
            <person name="Fouks B."/>
        </authorList>
    </citation>
    <scope>NUCLEOTIDE SEQUENCE</scope>
    <source>
        <strain evidence="5">Stay&amp;Tobe</strain>
        <tissue evidence="5">Testes</tissue>
    </source>
</reference>
<evidence type="ECO:0000256" key="1">
    <source>
        <dbReference type="ARBA" id="ARBA00022690"/>
    </source>
</evidence>
<dbReference type="Gene3D" id="2.30.39.10">
    <property type="entry name" value="Alpha-1-antitrypsin, domain 1"/>
    <property type="match status" value="1"/>
</dbReference>
<dbReference type="Gene3D" id="6.20.40.10">
    <property type="match status" value="1"/>
</dbReference>
<dbReference type="InterPro" id="IPR042185">
    <property type="entry name" value="Serpin_sf_2"/>
</dbReference>
<dbReference type="PANTHER" id="PTHR11461:SF342">
    <property type="entry name" value="SERINE PROTEASE INHIBITOR 28DC"/>
    <property type="match status" value="1"/>
</dbReference>
<dbReference type="InterPro" id="IPR036186">
    <property type="entry name" value="Serpin_sf"/>
</dbReference>
<evidence type="ECO:0000256" key="2">
    <source>
        <dbReference type="ARBA" id="ARBA00022900"/>
    </source>
</evidence>
<dbReference type="Gene3D" id="2.10.310.10">
    <property type="entry name" value="Serpins superfamily"/>
    <property type="match status" value="1"/>
</dbReference>
<organism evidence="5 6">
    <name type="scientific">Diploptera punctata</name>
    <name type="common">Pacific beetle cockroach</name>
    <dbReference type="NCBI Taxonomy" id="6984"/>
    <lineage>
        <taxon>Eukaryota</taxon>
        <taxon>Metazoa</taxon>
        <taxon>Ecdysozoa</taxon>
        <taxon>Arthropoda</taxon>
        <taxon>Hexapoda</taxon>
        <taxon>Insecta</taxon>
        <taxon>Pterygota</taxon>
        <taxon>Neoptera</taxon>
        <taxon>Polyneoptera</taxon>
        <taxon>Dictyoptera</taxon>
        <taxon>Blattodea</taxon>
        <taxon>Blaberoidea</taxon>
        <taxon>Blaberidae</taxon>
        <taxon>Diplopterinae</taxon>
        <taxon>Diploptera</taxon>
    </lineage>
</organism>
<feature type="domain" description="Serpin" evidence="4">
    <location>
        <begin position="76"/>
        <end position="488"/>
    </location>
</feature>
<dbReference type="InterPro" id="IPR023796">
    <property type="entry name" value="Serpin_dom"/>
</dbReference>
<dbReference type="Pfam" id="PF00079">
    <property type="entry name" value="Serpin"/>
    <property type="match status" value="1"/>
</dbReference>
<dbReference type="PANTHER" id="PTHR11461">
    <property type="entry name" value="SERINE PROTEASE INHIBITOR, SERPIN"/>
    <property type="match status" value="1"/>
</dbReference>
<dbReference type="Proteomes" id="UP001233999">
    <property type="component" value="Unassembled WGS sequence"/>
</dbReference>
<dbReference type="GO" id="GO:0004867">
    <property type="term" value="F:serine-type endopeptidase inhibitor activity"/>
    <property type="evidence" value="ECO:0007669"/>
    <property type="project" value="UniProtKB-KW"/>
</dbReference>
<reference evidence="5" key="1">
    <citation type="journal article" date="2023" name="IScience">
        <title>Live-bearing cockroach genome reveals convergent evolutionary mechanisms linked to viviparity in insects and beyond.</title>
        <authorList>
            <person name="Fouks B."/>
            <person name="Harrison M.C."/>
            <person name="Mikhailova A.A."/>
            <person name="Marchal E."/>
            <person name="English S."/>
            <person name="Carruthers M."/>
            <person name="Jennings E.C."/>
            <person name="Chiamaka E.L."/>
            <person name="Frigard R.A."/>
            <person name="Pippel M."/>
            <person name="Attardo G.M."/>
            <person name="Benoit J.B."/>
            <person name="Bornberg-Bauer E."/>
            <person name="Tobe S.S."/>
        </authorList>
    </citation>
    <scope>NUCLEOTIDE SEQUENCE</scope>
    <source>
        <strain evidence="5">Stay&amp;Tobe</strain>
    </source>
</reference>
<proteinExistence type="inferred from homology"/>
<dbReference type="InterPro" id="IPR042178">
    <property type="entry name" value="Serpin_sf_1"/>
</dbReference>
<comment type="caution">
    <text evidence="5">The sequence shown here is derived from an EMBL/GenBank/DDBJ whole genome shotgun (WGS) entry which is preliminary data.</text>
</comment>
<dbReference type="AlphaFoldDB" id="A0AAD7ZED1"/>
<evidence type="ECO:0000259" key="4">
    <source>
        <dbReference type="SMART" id="SM00093"/>
    </source>
</evidence>
<evidence type="ECO:0000256" key="3">
    <source>
        <dbReference type="RuleBase" id="RU000411"/>
    </source>
</evidence>
<protein>
    <recommendedName>
        <fullName evidence="4">Serpin domain-containing protein</fullName>
    </recommendedName>
</protein>
<dbReference type="SMART" id="SM00093">
    <property type="entry name" value="SERPIN"/>
    <property type="match status" value="1"/>
</dbReference>
<dbReference type="Gene3D" id="3.30.497.10">
    <property type="entry name" value="Antithrombin, subunit I, domain 2"/>
    <property type="match status" value="1"/>
</dbReference>
<dbReference type="GO" id="GO:0005615">
    <property type="term" value="C:extracellular space"/>
    <property type="evidence" value="ECO:0007669"/>
    <property type="project" value="InterPro"/>
</dbReference>
<dbReference type="CDD" id="cd00172">
    <property type="entry name" value="serpin"/>
    <property type="match status" value="1"/>
</dbReference>
<evidence type="ECO:0000313" key="5">
    <source>
        <dbReference type="EMBL" id="KAJ9578961.1"/>
    </source>
</evidence>
<dbReference type="EMBL" id="JASPKZ010008820">
    <property type="protein sequence ID" value="KAJ9578961.1"/>
    <property type="molecule type" value="Genomic_DNA"/>
</dbReference>
<dbReference type="InterPro" id="IPR000215">
    <property type="entry name" value="Serpin_fam"/>
</dbReference>
<evidence type="ECO:0000313" key="6">
    <source>
        <dbReference type="Proteomes" id="UP001233999"/>
    </source>
</evidence>
<sequence>MTTTTMSTFPNSTQSENNNSTILTRYGEITSDRSIIRFQYEESAEVGNAIWDSHIEKIISHGILQLALHLQYVLRTNEYKEQLKDNLVFSPTNIAAALAMVMLGSAGKTYTEIANVLGLLSGVDVSANSDEIHYNFGRLLRKLQAHSYEQMPTTVTIAGAVFVQTGYPIEETFYRKIWDTYASEIINVDFYSHNNEAKEVINRWVANRTYGRIPNILEYPPSQSSRVIIASALYFNGAWEHTFPPEQSKWKPFYIEGPDKIKDNEILQVIMMTTGAEFPYYHDNHLRFQAVGLPYKDHSATMFLILPDTPGLDALKQLEDALTVGYLHELSDLTTERTVIVAVPRMQLETTLHLKSALKNLGVISLFEPSQADLRKITSYRPVLYQTSSSNTNVNNISNVNEKKQAEKIEFRVSDLNENSNPGLYAEDIIHKVTIDVTELGTEASAASVVAITRDGTHKVVRFERPFLFFIQHKKTGMVLFWGKVVRPTPNQAANIKG</sequence>
<keyword evidence="2" id="KW-0722">Serine protease inhibitor</keyword>
<keyword evidence="1" id="KW-0646">Protease inhibitor</keyword>
<name>A0AAD7ZED1_DIPPU</name>
<gene>
    <name evidence="5" type="ORF">L9F63_024934</name>
</gene>